<proteinExistence type="predicted"/>
<evidence type="ECO:0000256" key="1">
    <source>
        <dbReference type="SAM" id="MobiDB-lite"/>
    </source>
</evidence>
<dbReference type="EMBL" id="JAZDUA010000039">
    <property type="protein sequence ID" value="KAK7871429.1"/>
    <property type="molecule type" value="Genomic_DNA"/>
</dbReference>
<dbReference type="Proteomes" id="UP001378592">
    <property type="component" value="Unassembled WGS sequence"/>
</dbReference>
<keyword evidence="3" id="KW-1185">Reference proteome</keyword>
<accession>A0AAN9VTT9</accession>
<reference evidence="2 3" key="1">
    <citation type="submission" date="2024-03" db="EMBL/GenBank/DDBJ databases">
        <title>The genome assembly and annotation of the cricket Gryllus longicercus Weissman &amp; Gray.</title>
        <authorList>
            <person name="Szrajer S."/>
            <person name="Gray D."/>
            <person name="Ylla G."/>
        </authorList>
    </citation>
    <scope>NUCLEOTIDE SEQUENCE [LARGE SCALE GENOMIC DNA]</scope>
    <source>
        <strain evidence="2">DAG 2021-001</strain>
        <tissue evidence="2">Whole body minus gut</tissue>
    </source>
</reference>
<organism evidence="2 3">
    <name type="scientific">Gryllus longicercus</name>
    <dbReference type="NCBI Taxonomy" id="2509291"/>
    <lineage>
        <taxon>Eukaryota</taxon>
        <taxon>Metazoa</taxon>
        <taxon>Ecdysozoa</taxon>
        <taxon>Arthropoda</taxon>
        <taxon>Hexapoda</taxon>
        <taxon>Insecta</taxon>
        <taxon>Pterygota</taxon>
        <taxon>Neoptera</taxon>
        <taxon>Polyneoptera</taxon>
        <taxon>Orthoptera</taxon>
        <taxon>Ensifera</taxon>
        <taxon>Gryllidea</taxon>
        <taxon>Grylloidea</taxon>
        <taxon>Gryllidae</taxon>
        <taxon>Gryllinae</taxon>
        <taxon>Gryllus</taxon>
    </lineage>
</organism>
<protein>
    <submittedName>
        <fullName evidence="2">Uncharacterized protein</fullName>
    </submittedName>
</protein>
<name>A0AAN9VTT9_9ORTH</name>
<evidence type="ECO:0000313" key="3">
    <source>
        <dbReference type="Proteomes" id="UP001378592"/>
    </source>
</evidence>
<gene>
    <name evidence="2" type="ORF">R5R35_010816</name>
</gene>
<feature type="region of interest" description="Disordered" evidence="1">
    <location>
        <begin position="36"/>
        <end position="67"/>
    </location>
</feature>
<feature type="compositionally biased region" description="Basic residues" evidence="1">
    <location>
        <begin position="42"/>
        <end position="51"/>
    </location>
</feature>
<dbReference type="AlphaFoldDB" id="A0AAN9VTT9"/>
<sequence>MWQMVQSLSEELVWRSSGAAPPCPGQGRRHIVVRESVERRSKGSKGAKGAHWHTAQHGWLAGQTPCQ</sequence>
<comment type="caution">
    <text evidence="2">The sequence shown here is derived from an EMBL/GenBank/DDBJ whole genome shotgun (WGS) entry which is preliminary data.</text>
</comment>
<evidence type="ECO:0000313" key="2">
    <source>
        <dbReference type="EMBL" id="KAK7871429.1"/>
    </source>
</evidence>